<name>A0A917STC2_9ACTN</name>
<evidence type="ECO:0000256" key="5">
    <source>
        <dbReference type="ARBA" id="ARBA00023251"/>
    </source>
</evidence>
<reference evidence="8" key="2">
    <citation type="submission" date="2020-09" db="EMBL/GenBank/DDBJ databases">
        <authorList>
            <person name="Sun Q."/>
            <person name="Zhou Y."/>
        </authorList>
    </citation>
    <scope>NUCLEOTIDE SEQUENCE</scope>
    <source>
        <strain evidence="8">CGMCC 4.7308</strain>
    </source>
</reference>
<protein>
    <submittedName>
        <fullName evidence="8">ABC transporter, permease</fullName>
    </submittedName>
</protein>
<feature type="transmembrane region" description="Helical" evidence="6">
    <location>
        <begin position="119"/>
        <end position="149"/>
    </location>
</feature>
<comment type="caution">
    <text evidence="8">The sequence shown here is derived from an EMBL/GenBank/DDBJ whole genome shotgun (WGS) entry which is preliminary data.</text>
</comment>
<feature type="transmembrane region" description="Helical" evidence="6">
    <location>
        <begin position="240"/>
        <end position="262"/>
    </location>
</feature>
<dbReference type="Proteomes" id="UP000655208">
    <property type="component" value="Unassembled WGS sequence"/>
</dbReference>
<dbReference type="GO" id="GO:0043190">
    <property type="term" value="C:ATP-binding cassette (ABC) transporter complex"/>
    <property type="evidence" value="ECO:0007669"/>
    <property type="project" value="InterPro"/>
</dbReference>
<proteinExistence type="predicted"/>
<accession>A0A917STC2</accession>
<dbReference type="InterPro" id="IPR000412">
    <property type="entry name" value="ABC_2_transport"/>
</dbReference>
<dbReference type="Pfam" id="PF01061">
    <property type="entry name" value="ABC2_membrane"/>
    <property type="match status" value="1"/>
</dbReference>
<organism evidence="8 9">
    <name type="scientific">Nakamurella endophytica</name>
    <dbReference type="NCBI Taxonomy" id="1748367"/>
    <lineage>
        <taxon>Bacteria</taxon>
        <taxon>Bacillati</taxon>
        <taxon>Actinomycetota</taxon>
        <taxon>Actinomycetes</taxon>
        <taxon>Nakamurellales</taxon>
        <taxon>Nakamurellaceae</taxon>
        <taxon>Nakamurella</taxon>
    </lineage>
</organism>
<evidence type="ECO:0000256" key="4">
    <source>
        <dbReference type="ARBA" id="ARBA00023136"/>
    </source>
</evidence>
<feature type="transmembrane region" description="Helical" evidence="6">
    <location>
        <begin position="75"/>
        <end position="98"/>
    </location>
</feature>
<keyword evidence="3 6" id="KW-1133">Transmembrane helix</keyword>
<evidence type="ECO:0000256" key="6">
    <source>
        <dbReference type="SAM" id="Phobius"/>
    </source>
</evidence>
<dbReference type="GO" id="GO:0046677">
    <property type="term" value="P:response to antibiotic"/>
    <property type="evidence" value="ECO:0007669"/>
    <property type="project" value="UniProtKB-KW"/>
</dbReference>
<keyword evidence="4 6" id="KW-0472">Membrane</keyword>
<feature type="domain" description="ABC-2 type transporter transmembrane" evidence="7">
    <location>
        <begin position="40"/>
        <end position="232"/>
    </location>
</feature>
<keyword evidence="9" id="KW-1185">Reference proteome</keyword>
<evidence type="ECO:0000256" key="1">
    <source>
        <dbReference type="ARBA" id="ARBA00004141"/>
    </source>
</evidence>
<evidence type="ECO:0000256" key="2">
    <source>
        <dbReference type="ARBA" id="ARBA00022692"/>
    </source>
</evidence>
<keyword evidence="5" id="KW-0046">Antibiotic resistance</keyword>
<evidence type="ECO:0000313" key="8">
    <source>
        <dbReference type="EMBL" id="GGL93954.1"/>
    </source>
</evidence>
<feature type="transmembrane region" description="Helical" evidence="6">
    <location>
        <begin position="184"/>
        <end position="203"/>
    </location>
</feature>
<evidence type="ECO:0000259" key="7">
    <source>
        <dbReference type="Pfam" id="PF01061"/>
    </source>
</evidence>
<dbReference type="InterPro" id="IPR051784">
    <property type="entry name" value="Nod_factor_ABC_transporter"/>
</dbReference>
<dbReference type="AlphaFoldDB" id="A0A917STC2"/>
<comment type="subcellular location">
    <subcellularLocation>
        <location evidence="1">Membrane</location>
        <topology evidence="1">Multi-pass membrane protein</topology>
    </subcellularLocation>
</comment>
<evidence type="ECO:0000256" key="3">
    <source>
        <dbReference type="ARBA" id="ARBA00022989"/>
    </source>
</evidence>
<feature type="transmembrane region" description="Helical" evidence="6">
    <location>
        <begin position="155"/>
        <end position="177"/>
    </location>
</feature>
<dbReference type="PANTHER" id="PTHR43229:SF2">
    <property type="entry name" value="NODULATION PROTEIN J"/>
    <property type="match status" value="1"/>
</dbReference>
<gene>
    <name evidence="8" type="ORF">GCM10011594_12240</name>
</gene>
<reference evidence="8" key="1">
    <citation type="journal article" date="2014" name="Int. J. Syst. Evol. Microbiol.">
        <title>Complete genome sequence of Corynebacterium casei LMG S-19264T (=DSM 44701T), isolated from a smear-ripened cheese.</title>
        <authorList>
            <consortium name="US DOE Joint Genome Institute (JGI-PGF)"/>
            <person name="Walter F."/>
            <person name="Albersmeier A."/>
            <person name="Kalinowski J."/>
            <person name="Ruckert C."/>
        </authorList>
    </citation>
    <scope>NUCLEOTIDE SEQUENCE</scope>
    <source>
        <strain evidence="8">CGMCC 4.7308</strain>
    </source>
</reference>
<dbReference type="GO" id="GO:0140359">
    <property type="term" value="F:ABC-type transporter activity"/>
    <property type="evidence" value="ECO:0007669"/>
    <property type="project" value="InterPro"/>
</dbReference>
<dbReference type="RefSeq" id="WP_188940586.1">
    <property type="nucleotide sequence ID" value="NZ_BMNA01000002.1"/>
</dbReference>
<dbReference type="InterPro" id="IPR013525">
    <property type="entry name" value="ABC2_TM"/>
</dbReference>
<keyword evidence="2 6" id="KW-0812">Transmembrane</keyword>
<dbReference type="PIRSF" id="PIRSF006648">
    <property type="entry name" value="DrrB"/>
    <property type="match status" value="1"/>
</dbReference>
<feature type="transmembrane region" description="Helical" evidence="6">
    <location>
        <begin position="48"/>
        <end position="69"/>
    </location>
</feature>
<evidence type="ECO:0000313" key="9">
    <source>
        <dbReference type="Proteomes" id="UP000655208"/>
    </source>
</evidence>
<sequence>MTDRPAHRAPAFPAGTFRPDPAPAGRGRMLAAAAGLELRITSRNGEQLLLAVVIPVAALLLLSLTRIVSLPDPRVSAVVPGVLTLAVLSAGFTSQAITTGFDRRYGVLKRLSAAGMGRGLLLSGKVAATSAVVVGQVVVLVAVASALGWRPHGDLLWAVLLLALGVAAFVGLALLLGGVLRAEAVLALANLVWLLLVAVGGVVQPLTAAPAWLRTVGELTPAGALSQGLRAVLQDGHAPGALPVVVLLSWTVLGWAGVVRWFRWQ</sequence>
<dbReference type="EMBL" id="BMNA01000002">
    <property type="protein sequence ID" value="GGL93954.1"/>
    <property type="molecule type" value="Genomic_DNA"/>
</dbReference>
<dbReference type="PANTHER" id="PTHR43229">
    <property type="entry name" value="NODULATION PROTEIN J"/>
    <property type="match status" value="1"/>
</dbReference>